<evidence type="ECO:0000313" key="2">
    <source>
        <dbReference type="EMBL" id="MQN80112.1"/>
    </source>
</evidence>
<dbReference type="SMART" id="SM00954">
    <property type="entry name" value="RelA_SpoT"/>
    <property type="match status" value="1"/>
</dbReference>
<dbReference type="SUPFAM" id="SSF81301">
    <property type="entry name" value="Nucleotidyltransferase"/>
    <property type="match status" value="1"/>
</dbReference>
<organism evidence="2 3">
    <name type="scientific">Segatella copri</name>
    <dbReference type="NCBI Taxonomy" id="165179"/>
    <lineage>
        <taxon>Bacteria</taxon>
        <taxon>Pseudomonadati</taxon>
        <taxon>Bacteroidota</taxon>
        <taxon>Bacteroidia</taxon>
        <taxon>Bacteroidales</taxon>
        <taxon>Prevotellaceae</taxon>
        <taxon>Segatella</taxon>
    </lineage>
</organism>
<gene>
    <name evidence="2" type="ORF">F7D73_03905</name>
</gene>
<dbReference type="InterPro" id="IPR007685">
    <property type="entry name" value="RelA_SpoT"/>
</dbReference>
<proteinExistence type="predicted"/>
<dbReference type="GO" id="GO:0015969">
    <property type="term" value="P:guanosine tetraphosphate metabolic process"/>
    <property type="evidence" value="ECO:0007669"/>
    <property type="project" value="InterPro"/>
</dbReference>
<dbReference type="OrthoDB" id="9801824at2"/>
<evidence type="ECO:0000259" key="1">
    <source>
        <dbReference type="SMART" id="SM00954"/>
    </source>
</evidence>
<dbReference type="PANTHER" id="PTHR41773">
    <property type="entry name" value="GTP PYROPHOSPHATASE-RELATED"/>
    <property type="match status" value="1"/>
</dbReference>
<feature type="domain" description="RelA/SpoT" evidence="1">
    <location>
        <begin position="52"/>
        <end position="182"/>
    </location>
</feature>
<evidence type="ECO:0000313" key="3">
    <source>
        <dbReference type="Proteomes" id="UP000480425"/>
    </source>
</evidence>
<sequence>MRQMNESEVMEEFRSLRDELSKWACLIDEQLNAFAQTIEPSLVENIQIPAKYRIKDDNSFKSKAFYRDKKYENPILEITDKVGTRLVFLFPQSVKKMSDFIESQNEIKWIVKEKSQDTMKIRLKHPEVFSYQSDHFILMPCEGYESSKDINVLTCEVQVRTLLQHAYSEVSHALFYKQNKDQDKKALRMLAASMAFLEESDSKFEKILAMNVPMNDNRISLRVLVCKKFAELDDNYNEQKFDREVWDVFIELLDDMKVNQALTEFPEFFKDKSEMLKEGFSDYQKDIFLFTQPILLLATYSFVTWQTFTRDNWPYGYSSLSYIVKMLGYSDEVLKS</sequence>
<dbReference type="PANTHER" id="PTHR41773:SF1">
    <property type="entry name" value="RELA_SPOT DOMAIN-CONTAINING PROTEIN"/>
    <property type="match status" value="1"/>
</dbReference>
<name>A0A6G1TXS8_9BACT</name>
<reference evidence="2 3" key="1">
    <citation type="submission" date="2019-09" db="EMBL/GenBank/DDBJ databases">
        <title>Distinct polysaccharide growth profiles of human intestinal Prevotella copri isolates.</title>
        <authorList>
            <person name="Fehlner-Peach H."/>
            <person name="Magnabosco C."/>
            <person name="Raghavan V."/>
            <person name="Scher J.U."/>
            <person name="Tett A."/>
            <person name="Cox L.M."/>
            <person name="Gottsegen C."/>
            <person name="Watters A."/>
            <person name="Wiltshire- Gordon J.D."/>
            <person name="Segata N."/>
            <person name="Bonneau R."/>
            <person name="Littman D.R."/>
        </authorList>
    </citation>
    <scope>NUCLEOTIDE SEQUENCE [LARGE SCALE GENOMIC DNA]</scope>
    <source>
        <strain evidence="3">iA622</strain>
    </source>
</reference>
<dbReference type="EMBL" id="VZCB01000037">
    <property type="protein sequence ID" value="MQN80112.1"/>
    <property type="molecule type" value="Genomic_DNA"/>
</dbReference>
<dbReference type="AlphaFoldDB" id="A0A6G1TXS8"/>
<dbReference type="Gene3D" id="3.30.460.10">
    <property type="entry name" value="Beta Polymerase, domain 2"/>
    <property type="match status" value="1"/>
</dbReference>
<dbReference type="Pfam" id="PF04607">
    <property type="entry name" value="RelA_SpoT"/>
    <property type="match status" value="1"/>
</dbReference>
<comment type="caution">
    <text evidence="2">The sequence shown here is derived from an EMBL/GenBank/DDBJ whole genome shotgun (WGS) entry which is preliminary data.</text>
</comment>
<dbReference type="CDD" id="cd05399">
    <property type="entry name" value="NT_Rel-Spo_like"/>
    <property type="match status" value="1"/>
</dbReference>
<dbReference type="Proteomes" id="UP000480425">
    <property type="component" value="Unassembled WGS sequence"/>
</dbReference>
<dbReference type="InterPro" id="IPR043519">
    <property type="entry name" value="NT_sf"/>
</dbReference>
<protein>
    <submittedName>
        <fullName evidence="2">RelA/SpoT domain-containing protein</fullName>
    </submittedName>
</protein>
<accession>A0A6G1TXS8</accession>